<sequence length="77" mass="8526">MFRGIGNFIHFPRNRDFRGKGTFEEWGYNRSSSTDNMMKMMTMMMLMQGGSMDMGALKGLLGGSKSLPAAAADLHEA</sequence>
<organism evidence="1 2">
    <name type="scientific">Romanomermis culicivorax</name>
    <name type="common">Nematode worm</name>
    <dbReference type="NCBI Taxonomy" id="13658"/>
    <lineage>
        <taxon>Eukaryota</taxon>
        <taxon>Metazoa</taxon>
        <taxon>Ecdysozoa</taxon>
        <taxon>Nematoda</taxon>
        <taxon>Enoplea</taxon>
        <taxon>Dorylaimia</taxon>
        <taxon>Mermithida</taxon>
        <taxon>Mermithoidea</taxon>
        <taxon>Mermithidae</taxon>
        <taxon>Romanomermis</taxon>
    </lineage>
</organism>
<name>A0A915J208_ROMCU</name>
<accession>A0A915J208</accession>
<dbReference type="AlphaFoldDB" id="A0A915J208"/>
<dbReference type="Proteomes" id="UP000887565">
    <property type="component" value="Unplaced"/>
</dbReference>
<protein>
    <submittedName>
        <fullName evidence="2">Uncharacterized protein</fullName>
    </submittedName>
</protein>
<evidence type="ECO:0000313" key="1">
    <source>
        <dbReference type="Proteomes" id="UP000887565"/>
    </source>
</evidence>
<keyword evidence="1" id="KW-1185">Reference proteome</keyword>
<evidence type="ECO:0000313" key="2">
    <source>
        <dbReference type="WBParaSite" id="nRc.2.0.1.t19918-RA"/>
    </source>
</evidence>
<reference evidence="2" key="1">
    <citation type="submission" date="2022-11" db="UniProtKB">
        <authorList>
            <consortium name="WormBaseParasite"/>
        </authorList>
    </citation>
    <scope>IDENTIFICATION</scope>
</reference>
<proteinExistence type="predicted"/>
<dbReference type="WBParaSite" id="nRc.2.0.1.t19918-RA">
    <property type="protein sequence ID" value="nRc.2.0.1.t19918-RA"/>
    <property type="gene ID" value="nRc.2.0.1.g19918"/>
</dbReference>